<reference evidence="2 3" key="1">
    <citation type="journal article" date="2018" name="Mol. Biol. Evol.">
        <title>Broad Genomic Sampling Reveals a Smut Pathogenic Ancestry of the Fungal Clade Ustilaginomycotina.</title>
        <authorList>
            <person name="Kijpornyongpan T."/>
            <person name="Mondo S.J."/>
            <person name="Barry K."/>
            <person name="Sandor L."/>
            <person name="Lee J."/>
            <person name="Lipzen A."/>
            <person name="Pangilinan J."/>
            <person name="LaButti K."/>
            <person name="Hainaut M."/>
            <person name="Henrissat B."/>
            <person name="Grigoriev I.V."/>
            <person name="Spatafora J.W."/>
            <person name="Aime M.C."/>
        </authorList>
    </citation>
    <scope>NUCLEOTIDE SEQUENCE [LARGE SCALE GENOMIC DNA]</scope>
    <source>
        <strain evidence="2 3">MCA 3882</strain>
    </source>
</reference>
<keyword evidence="1" id="KW-0812">Transmembrane</keyword>
<dbReference type="GeneID" id="37017479"/>
<organism evidence="2 3">
    <name type="scientific">Meira miltonrushii</name>
    <dbReference type="NCBI Taxonomy" id="1280837"/>
    <lineage>
        <taxon>Eukaryota</taxon>
        <taxon>Fungi</taxon>
        <taxon>Dikarya</taxon>
        <taxon>Basidiomycota</taxon>
        <taxon>Ustilaginomycotina</taxon>
        <taxon>Exobasidiomycetes</taxon>
        <taxon>Exobasidiales</taxon>
        <taxon>Brachybasidiaceae</taxon>
        <taxon>Meira</taxon>
    </lineage>
</organism>
<name>A0A316VHK3_9BASI</name>
<dbReference type="RefSeq" id="XP_025357439.1">
    <property type="nucleotide sequence ID" value="XM_025495698.1"/>
</dbReference>
<dbReference type="AlphaFoldDB" id="A0A316VHK3"/>
<dbReference type="InParanoid" id="A0A316VHK3"/>
<feature type="transmembrane region" description="Helical" evidence="1">
    <location>
        <begin position="181"/>
        <end position="202"/>
    </location>
</feature>
<feature type="transmembrane region" description="Helical" evidence="1">
    <location>
        <begin position="234"/>
        <end position="258"/>
    </location>
</feature>
<dbReference type="OrthoDB" id="5586934at2759"/>
<protein>
    <submittedName>
        <fullName evidence="2">Uncharacterized protein</fullName>
    </submittedName>
</protein>
<sequence>MAHWKDNLLLKVINIVTFLLFTGANSYGALPPFFEPQHYTYLSPEPWIYGTWGIIHTLLIGLLFYQFTEIGYHTIIEGVGWRFPLLAILTAVYGGLSNSSSNDHTFSFVLSILAFVTILFVGATVSHIYRSIKIHHPPKTLLDTVFVHIPFSLFHGFSVVLIFVAGFAAFGVDASSHPAGLFTKAFVFIALLLLEGTAAAYVFAGRGDVVGAAVISLSLLAIFQRQSIGRSGHFIHYSALAFFIISLIAVLRATIAALSGSSRITGARATDEERAPLVG</sequence>
<feature type="transmembrane region" description="Helical" evidence="1">
    <location>
        <begin position="46"/>
        <end position="67"/>
    </location>
</feature>
<feature type="transmembrane region" description="Helical" evidence="1">
    <location>
        <begin position="12"/>
        <end position="34"/>
    </location>
</feature>
<keyword evidence="3" id="KW-1185">Reference proteome</keyword>
<feature type="transmembrane region" description="Helical" evidence="1">
    <location>
        <begin position="141"/>
        <end position="169"/>
    </location>
</feature>
<gene>
    <name evidence="2" type="ORF">FA14DRAFT_10355</name>
</gene>
<dbReference type="Proteomes" id="UP000245771">
    <property type="component" value="Unassembled WGS sequence"/>
</dbReference>
<dbReference type="EMBL" id="KZ819602">
    <property type="protein sequence ID" value="PWN37137.1"/>
    <property type="molecule type" value="Genomic_DNA"/>
</dbReference>
<feature type="transmembrane region" description="Helical" evidence="1">
    <location>
        <begin position="79"/>
        <end position="96"/>
    </location>
</feature>
<evidence type="ECO:0000256" key="1">
    <source>
        <dbReference type="SAM" id="Phobius"/>
    </source>
</evidence>
<proteinExistence type="predicted"/>
<feature type="transmembrane region" description="Helical" evidence="1">
    <location>
        <begin position="209"/>
        <end position="228"/>
    </location>
</feature>
<accession>A0A316VHK3</accession>
<evidence type="ECO:0000313" key="3">
    <source>
        <dbReference type="Proteomes" id="UP000245771"/>
    </source>
</evidence>
<keyword evidence="1" id="KW-1133">Transmembrane helix</keyword>
<keyword evidence="1" id="KW-0472">Membrane</keyword>
<evidence type="ECO:0000313" key="2">
    <source>
        <dbReference type="EMBL" id="PWN37137.1"/>
    </source>
</evidence>
<dbReference type="STRING" id="1280837.A0A316VHK3"/>
<feature type="transmembrane region" description="Helical" evidence="1">
    <location>
        <begin position="108"/>
        <end position="129"/>
    </location>
</feature>